<evidence type="ECO:0000256" key="10">
    <source>
        <dbReference type="ARBA" id="ARBA00023125"/>
    </source>
</evidence>
<dbReference type="InterPro" id="IPR041027">
    <property type="entry name" value="FtsK_alpha"/>
</dbReference>
<keyword evidence="4 19" id="KW-0132">Cell division</keyword>
<feature type="region of interest" description="Disordered" evidence="16">
    <location>
        <begin position="182"/>
        <end position="201"/>
    </location>
</feature>
<dbReference type="Gene3D" id="3.30.980.40">
    <property type="match status" value="1"/>
</dbReference>
<dbReference type="GO" id="GO:0005524">
    <property type="term" value="F:ATP binding"/>
    <property type="evidence" value="ECO:0007669"/>
    <property type="project" value="UniProtKB-UniRule"/>
</dbReference>
<dbReference type="SUPFAM" id="SSF52540">
    <property type="entry name" value="P-loop containing nucleoside triphosphate hydrolases"/>
    <property type="match status" value="1"/>
</dbReference>
<dbReference type="InterPro" id="IPR018541">
    <property type="entry name" value="Ftsk_gamma"/>
</dbReference>
<evidence type="ECO:0000256" key="6">
    <source>
        <dbReference type="ARBA" id="ARBA00022741"/>
    </source>
</evidence>
<dbReference type="Pfam" id="PF13491">
    <property type="entry name" value="FtsK_4TM"/>
    <property type="match status" value="1"/>
</dbReference>
<dbReference type="GO" id="GO:0003677">
    <property type="term" value="F:DNA binding"/>
    <property type="evidence" value="ECO:0007669"/>
    <property type="project" value="UniProtKB-KW"/>
</dbReference>
<dbReference type="InterPro" id="IPR027417">
    <property type="entry name" value="P-loop_NTPase"/>
</dbReference>
<sequence>MRKLWADIGPDLARELAGITLVTLGLLAYLALLAGGHALLLARLRQALLSGFGWVGWVLPLLVIASGVARIFDQPSPWRRSRGVGLLLGLVAAGGLSAVGPRAGLRAGLVGQALAGGLRAGLGIGGSVIVLGALGLVAFSLLSGRSLRAGLEGLGRAAWPAARGLGQGLRWAGGRLADWVYPPEPEPEPAPAPVSTRRSRRPVAAAAAPVLPVGGTVPAPAVPEPGPPPPPVPDLPAGQGYAPPPLQLLAGGEGRPAEPRQNMQERARILVEALRQFGIEVKLGEVSQGPAITRFEIQPPPGVKVSRIVNLADDIALSLAATGVRIEAPIPGKSAVGIEVPNAEVSPVYLRDVLQSRAFVDSASPLTVALGKDAAGLPMVARLDQMPHLLIAGATGSGKSVLINALITSLLYRAGPRQVQLLLIDPKVVELSVYNGIPHLLAPVVTDARKSAGALRWAVKTMEDRYRRFAEAGVRDIGRYNAQAPEPLPYLVIVIDELADLMMVAPQDVEESIARLAQMARAAGIHLVVATQRPSVDVITGTIKANIPSRIAFAVSSQVDSRTILDAAGAEKLLGRGDMLFHPVGAPKPTRIQGAYVSEAEVEAVTRYLARAAGGESPAAEAPRFEEPVEEEQGAAAADPLFLEALRLVVEHRQASASLLQRRLRVGYSRAARLVDIMEQLGYVGRAEGSRAREVRLSREQFEHLARQGMPAGPGS</sequence>
<dbReference type="Gene3D" id="3.40.50.300">
    <property type="entry name" value="P-loop containing nucleotide triphosphate hydrolases"/>
    <property type="match status" value="1"/>
</dbReference>
<gene>
    <name evidence="19" type="ORF">R50_1381</name>
</gene>
<dbReference type="Pfam" id="PF09397">
    <property type="entry name" value="FtsK_gamma"/>
    <property type="match status" value="1"/>
</dbReference>
<keyword evidence="9 17" id="KW-1133">Transmembrane helix</keyword>
<dbReference type="InterPro" id="IPR050206">
    <property type="entry name" value="FtsK/SpoIIIE/SftA"/>
</dbReference>
<feature type="compositionally biased region" description="Pro residues" evidence="16">
    <location>
        <begin position="220"/>
        <end position="234"/>
    </location>
</feature>
<evidence type="ECO:0000256" key="5">
    <source>
        <dbReference type="ARBA" id="ARBA00022692"/>
    </source>
</evidence>
<feature type="binding site" evidence="15">
    <location>
        <begin position="393"/>
        <end position="400"/>
    </location>
    <ligand>
        <name>ATP</name>
        <dbReference type="ChEBI" id="CHEBI:30616"/>
    </ligand>
</feature>
<dbReference type="InterPro" id="IPR002543">
    <property type="entry name" value="FtsK_dom"/>
</dbReference>
<keyword evidence="10" id="KW-0238">DNA-binding</keyword>
<dbReference type="Pfam" id="PF01580">
    <property type="entry name" value="FtsK_SpoIIIE"/>
    <property type="match status" value="1"/>
</dbReference>
<evidence type="ECO:0000256" key="12">
    <source>
        <dbReference type="ARBA" id="ARBA00023306"/>
    </source>
</evidence>
<keyword evidence="11 17" id="KW-0472">Membrane</keyword>
<dbReference type="PANTHER" id="PTHR22683:SF41">
    <property type="entry name" value="DNA TRANSLOCASE FTSK"/>
    <property type="match status" value="1"/>
</dbReference>
<feature type="transmembrane region" description="Helical" evidence="17">
    <location>
        <begin position="12"/>
        <end position="32"/>
    </location>
</feature>
<dbReference type="SMART" id="SM00382">
    <property type="entry name" value="AAA"/>
    <property type="match status" value="1"/>
</dbReference>
<feature type="transmembrane region" description="Helical" evidence="17">
    <location>
        <begin position="84"/>
        <end position="100"/>
    </location>
</feature>
<evidence type="ECO:0000256" key="3">
    <source>
        <dbReference type="ARBA" id="ARBA00022475"/>
    </source>
</evidence>
<keyword evidence="7" id="KW-0159">Chromosome partition</keyword>
<dbReference type="InterPro" id="IPR036388">
    <property type="entry name" value="WH-like_DNA-bd_sf"/>
</dbReference>
<feature type="domain" description="FtsK" evidence="18">
    <location>
        <begin position="376"/>
        <end position="562"/>
    </location>
</feature>
<accession>A0A6F8ZGQ5</accession>
<dbReference type="EMBL" id="LR778114">
    <property type="protein sequence ID" value="CAB1128887.1"/>
    <property type="molecule type" value="Genomic_DNA"/>
</dbReference>
<keyword evidence="8 15" id="KW-0067">ATP-binding</keyword>
<feature type="region of interest" description="Disordered" evidence="16">
    <location>
        <begin position="214"/>
        <end position="261"/>
    </location>
</feature>
<keyword evidence="6 15" id="KW-0547">Nucleotide-binding</keyword>
<evidence type="ECO:0000256" key="16">
    <source>
        <dbReference type="SAM" id="MobiDB-lite"/>
    </source>
</evidence>
<dbReference type="PROSITE" id="PS50901">
    <property type="entry name" value="FTSK"/>
    <property type="match status" value="1"/>
</dbReference>
<dbReference type="GO" id="GO:0007059">
    <property type="term" value="P:chromosome segregation"/>
    <property type="evidence" value="ECO:0007669"/>
    <property type="project" value="UniProtKB-KW"/>
</dbReference>
<comment type="function">
    <text evidence="13">Essential cell division protein that coordinates cell division and chromosome segregation. The N-terminus is involved in assembly of the cell-division machinery. The C-terminus functions as a DNA motor that moves dsDNA in an ATP-dependent manner towards the dif recombination site, which is located within the replication terminus region. Required for activation of the Xer recombinase, allowing activation of chromosome unlinking by recombination.</text>
</comment>
<evidence type="ECO:0000256" key="15">
    <source>
        <dbReference type="PROSITE-ProRule" id="PRU00289"/>
    </source>
</evidence>
<dbReference type="GO" id="GO:0005886">
    <property type="term" value="C:plasma membrane"/>
    <property type="evidence" value="ECO:0007669"/>
    <property type="project" value="UniProtKB-SubCell"/>
</dbReference>
<keyword evidence="5 17" id="KW-0812">Transmembrane</keyword>
<comment type="subcellular location">
    <subcellularLocation>
        <location evidence="1">Cell membrane</location>
        <topology evidence="1">Multi-pass membrane protein</topology>
    </subcellularLocation>
</comment>
<name>A0A6F8ZGQ5_9FIRM</name>
<dbReference type="Proteomes" id="UP000503399">
    <property type="component" value="Chromosome"/>
</dbReference>
<feature type="compositionally biased region" description="Pro residues" evidence="16">
    <location>
        <begin position="182"/>
        <end position="192"/>
    </location>
</feature>
<organism evidence="19 20">
    <name type="scientific">Candidatus Hydrogenisulfobacillus filiaventi</name>
    <dbReference type="NCBI Taxonomy" id="2707344"/>
    <lineage>
        <taxon>Bacteria</taxon>
        <taxon>Bacillati</taxon>
        <taxon>Bacillota</taxon>
        <taxon>Clostridia</taxon>
        <taxon>Eubacteriales</taxon>
        <taxon>Clostridiales Family XVII. Incertae Sedis</taxon>
        <taxon>Candidatus Hydrogenisulfobacillus</taxon>
    </lineage>
</organism>
<dbReference type="KEGG" id="hfv:R50_1381"/>
<dbReference type="AlphaFoldDB" id="A0A6F8ZGQ5"/>
<comment type="subunit">
    <text evidence="14">Homohexamer. Forms a ring that surrounds DNA.</text>
</comment>
<feature type="transmembrane region" description="Helical" evidence="17">
    <location>
        <begin position="52"/>
        <end position="72"/>
    </location>
</feature>
<proteinExistence type="inferred from homology"/>
<evidence type="ECO:0000256" key="1">
    <source>
        <dbReference type="ARBA" id="ARBA00004651"/>
    </source>
</evidence>
<evidence type="ECO:0000313" key="19">
    <source>
        <dbReference type="EMBL" id="CAB1128887.1"/>
    </source>
</evidence>
<evidence type="ECO:0000256" key="4">
    <source>
        <dbReference type="ARBA" id="ARBA00022618"/>
    </source>
</evidence>
<dbReference type="PANTHER" id="PTHR22683">
    <property type="entry name" value="SPORULATION PROTEIN RELATED"/>
    <property type="match status" value="1"/>
</dbReference>
<evidence type="ECO:0000256" key="11">
    <source>
        <dbReference type="ARBA" id="ARBA00023136"/>
    </source>
</evidence>
<dbReference type="InterPro" id="IPR036390">
    <property type="entry name" value="WH_DNA-bd_sf"/>
</dbReference>
<keyword evidence="20" id="KW-1185">Reference proteome</keyword>
<dbReference type="InterPro" id="IPR003593">
    <property type="entry name" value="AAA+_ATPase"/>
</dbReference>
<keyword evidence="12" id="KW-0131">Cell cycle</keyword>
<keyword evidence="3" id="KW-1003">Cell membrane</keyword>
<evidence type="ECO:0000256" key="17">
    <source>
        <dbReference type="SAM" id="Phobius"/>
    </source>
</evidence>
<evidence type="ECO:0000256" key="7">
    <source>
        <dbReference type="ARBA" id="ARBA00022829"/>
    </source>
</evidence>
<evidence type="ECO:0000256" key="9">
    <source>
        <dbReference type="ARBA" id="ARBA00022989"/>
    </source>
</evidence>
<dbReference type="Pfam" id="PF17854">
    <property type="entry name" value="FtsK_alpha"/>
    <property type="match status" value="1"/>
</dbReference>
<dbReference type="SMART" id="SM00843">
    <property type="entry name" value="Ftsk_gamma"/>
    <property type="match status" value="1"/>
</dbReference>
<feature type="transmembrane region" description="Helical" evidence="17">
    <location>
        <begin position="120"/>
        <end position="142"/>
    </location>
</feature>
<protein>
    <submittedName>
        <fullName evidence="19">Cell division protein FtsK</fullName>
    </submittedName>
</protein>
<evidence type="ECO:0000256" key="13">
    <source>
        <dbReference type="ARBA" id="ARBA00024986"/>
    </source>
</evidence>
<dbReference type="GO" id="GO:0051301">
    <property type="term" value="P:cell division"/>
    <property type="evidence" value="ECO:0007669"/>
    <property type="project" value="UniProtKB-KW"/>
</dbReference>
<evidence type="ECO:0000313" key="20">
    <source>
        <dbReference type="Proteomes" id="UP000503399"/>
    </source>
</evidence>
<evidence type="ECO:0000256" key="2">
    <source>
        <dbReference type="ARBA" id="ARBA00006474"/>
    </source>
</evidence>
<evidence type="ECO:0000259" key="18">
    <source>
        <dbReference type="PROSITE" id="PS50901"/>
    </source>
</evidence>
<dbReference type="Gene3D" id="1.10.10.10">
    <property type="entry name" value="Winged helix-like DNA-binding domain superfamily/Winged helix DNA-binding domain"/>
    <property type="match status" value="1"/>
</dbReference>
<dbReference type="InterPro" id="IPR025199">
    <property type="entry name" value="FtsK_4TM"/>
</dbReference>
<comment type="similarity">
    <text evidence="2">Belongs to the FtsK/SpoIIIE/SftA family.</text>
</comment>
<evidence type="ECO:0000256" key="8">
    <source>
        <dbReference type="ARBA" id="ARBA00022840"/>
    </source>
</evidence>
<dbReference type="CDD" id="cd01127">
    <property type="entry name" value="TrwB_TraG_TraD_VirD4"/>
    <property type="match status" value="1"/>
</dbReference>
<dbReference type="SUPFAM" id="SSF46785">
    <property type="entry name" value="Winged helix' DNA-binding domain"/>
    <property type="match status" value="1"/>
</dbReference>
<evidence type="ECO:0000256" key="14">
    <source>
        <dbReference type="ARBA" id="ARBA00025923"/>
    </source>
</evidence>
<reference evidence="19 20" key="1">
    <citation type="submission" date="2020-02" db="EMBL/GenBank/DDBJ databases">
        <authorList>
            <person name="Hogendoorn C."/>
        </authorList>
    </citation>
    <scope>NUCLEOTIDE SEQUENCE [LARGE SCALE GENOMIC DNA]</scope>
    <source>
        <strain evidence="19">R501</strain>
    </source>
</reference>